<comment type="cofactor">
    <cofactor evidence="1">
        <name>FAD</name>
        <dbReference type="ChEBI" id="CHEBI:57692"/>
    </cofactor>
</comment>
<name>A0ABV7WXL2_9HYPH</name>
<dbReference type="SUPFAM" id="SSF55424">
    <property type="entry name" value="FAD/NAD-linked reductases, dimerisation (C-terminal) domain"/>
    <property type="match status" value="1"/>
</dbReference>
<evidence type="ECO:0000313" key="7">
    <source>
        <dbReference type="Proteomes" id="UP001595613"/>
    </source>
</evidence>
<proteinExistence type="predicted"/>
<reference evidence="7" key="1">
    <citation type="journal article" date="2019" name="Int. J. Syst. Evol. Microbiol.">
        <title>The Global Catalogue of Microorganisms (GCM) 10K type strain sequencing project: providing services to taxonomists for standard genome sequencing and annotation.</title>
        <authorList>
            <consortium name="The Broad Institute Genomics Platform"/>
            <consortium name="The Broad Institute Genome Sequencing Center for Infectious Disease"/>
            <person name="Wu L."/>
            <person name="Ma J."/>
        </authorList>
    </citation>
    <scope>NUCLEOTIDE SEQUENCE [LARGE SCALE GENOMIC DNA]</scope>
    <source>
        <strain evidence="7">KCTC 42281</strain>
    </source>
</reference>
<sequence length="477" mass="48703">MADHSRPDLCIVGAGALGIALALHARRLGASVTLVDRGPPEPGDGPQQAARVAALQASAARAEQMRGAAALGLAAADPSPSLKAVQERARQVAAARAPLDGHERLTALGIAVVSGAARFIDPRTLAVGDTRIRAGGFILAVGARPLVPALPGLEEAGYFTPDTILDNTRKLTHLLVIGGDAAGFALAQAFARLGSEVTLVPQGRALAGHDAETAGILLDLLAGEGVRVEDGGVVRAIQPRSQGIGALVELPGRGEVALDLSHILLAAGAAPDIETLAPEAARLHGRRGDGSRLAPGPLGRTANRRVRVVGAAAGIDQWHHALSHGRAVVETIVLGLPRRRPGAQPLLVMTDPALAQIGRLAGPVDRLHPGHGLHRGNFAENDQARALGREAGLIKVLTGPQGRIMGASLVGPGATELAGMLAMAMDRGIGLDALAGIAAPHPSLAASLVALGEDCLGDQKPPAWAKRLGALRRLVPF</sequence>
<dbReference type="PANTHER" id="PTHR43014:SF2">
    <property type="entry name" value="MERCURIC REDUCTASE"/>
    <property type="match status" value="1"/>
</dbReference>
<dbReference type="PRINTS" id="PR00368">
    <property type="entry name" value="FADPNR"/>
</dbReference>
<dbReference type="Pfam" id="PF07992">
    <property type="entry name" value="Pyr_redox_2"/>
    <property type="match status" value="1"/>
</dbReference>
<dbReference type="InterPro" id="IPR016156">
    <property type="entry name" value="FAD/NAD-linked_Rdtase_dimer_sf"/>
</dbReference>
<keyword evidence="2" id="KW-0285">Flavoprotein</keyword>
<feature type="domain" description="FAD/NAD(P)-binding" evidence="5">
    <location>
        <begin position="8"/>
        <end position="325"/>
    </location>
</feature>
<dbReference type="Gene3D" id="3.30.390.30">
    <property type="match status" value="1"/>
</dbReference>
<dbReference type="Proteomes" id="UP001595613">
    <property type="component" value="Unassembled WGS sequence"/>
</dbReference>
<gene>
    <name evidence="6" type="ORF">ACFOOL_02585</name>
</gene>
<evidence type="ECO:0000256" key="1">
    <source>
        <dbReference type="ARBA" id="ARBA00001974"/>
    </source>
</evidence>
<dbReference type="InterPro" id="IPR004099">
    <property type="entry name" value="Pyr_nucl-diS_OxRdtase_dimer"/>
</dbReference>
<evidence type="ECO:0000259" key="4">
    <source>
        <dbReference type="Pfam" id="PF02852"/>
    </source>
</evidence>
<dbReference type="InterPro" id="IPR036188">
    <property type="entry name" value="FAD/NAD-bd_sf"/>
</dbReference>
<evidence type="ECO:0000256" key="3">
    <source>
        <dbReference type="ARBA" id="ARBA00022827"/>
    </source>
</evidence>
<evidence type="ECO:0000313" key="6">
    <source>
        <dbReference type="EMBL" id="MFC3703642.1"/>
    </source>
</evidence>
<keyword evidence="3" id="KW-0274">FAD</keyword>
<dbReference type="SUPFAM" id="SSF51905">
    <property type="entry name" value="FAD/NAD(P)-binding domain"/>
    <property type="match status" value="2"/>
</dbReference>
<organism evidence="6 7">
    <name type="scientific">Devosia honganensis</name>
    <dbReference type="NCBI Taxonomy" id="1610527"/>
    <lineage>
        <taxon>Bacteria</taxon>
        <taxon>Pseudomonadati</taxon>
        <taxon>Pseudomonadota</taxon>
        <taxon>Alphaproteobacteria</taxon>
        <taxon>Hyphomicrobiales</taxon>
        <taxon>Devosiaceae</taxon>
        <taxon>Devosia</taxon>
    </lineage>
</organism>
<protein>
    <submittedName>
        <fullName evidence="6">FAD-dependent oxidoreductase</fullName>
    </submittedName>
</protein>
<evidence type="ECO:0000256" key="2">
    <source>
        <dbReference type="ARBA" id="ARBA00022630"/>
    </source>
</evidence>
<evidence type="ECO:0000259" key="5">
    <source>
        <dbReference type="Pfam" id="PF07992"/>
    </source>
</evidence>
<dbReference type="Gene3D" id="3.50.50.60">
    <property type="entry name" value="FAD/NAD(P)-binding domain"/>
    <property type="match status" value="2"/>
</dbReference>
<dbReference type="RefSeq" id="WP_380094597.1">
    <property type="nucleotide sequence ID" value="NZ_JBHRYD010000001.1"/>
</dbReference>
<feature type="domain" description="Pyridine nucleotide-disulphide oxidoreductase dimerisation" evidence="4">
    <location>
        <begin position="345"/>
        <end position="448"/>
    </location>
</feature>
<dbReference type="PRINTS" id="PR00411">
    <property type="entry name" value="PNDRDTASEI"/>
</dbReference>
<accession>A0ABV7WXL2</accession>
<comment type="caution">
    <text evidence="6">The sequence shown here is derived from an EMBL/GenBank/DDBJ whole genome shotgun (WGS) entry which is preliminary data.</text>
</comment>
<dbReference type="EMBL" id="JBHRYD010000001">
    <property type="protein sequence ID" value="MFC3703642.1"/>
    <property type="molecule type" value="Genomic_DNA"/>
</dbReference>
<dbReference type="Pfam" id="PF02852">
    <property type="entry name" value="Pyr_redox_dim"/>
    <property type="match status" value="1"/>
</dbReference>
<dbReference type="PANTHER" id="PTHR43014">
    <property type="entry name" value="MERCURIC REDUCTASE"/>
    <property type="match status" value="1"/>
</dbReference>
<dbReference type="InterPro" id="IPR023753">
    <property type="entry name" value="FAD/NAD-binding_dom"/>
</dbReference>
<keyword evidence="7" id="KW-1185">Reference proteome</keyword>